<dbReference type="PANTHER" id="PTHR33136:SF36">
    <property type="entry name" value="PROTEIN RALF-LIKE 31"/>
    <property type="match status" value="1"/>
</dbReference>
<comment type="similarity">
    <text evidence="2">Belongs to the plant rapid alkalinization factor (RALF) family.</text>
</comment>
<evidence type="ECO:0000256" key="6">
    <source>
        <dbReference type="ARBA" id="ARBA00023157"/>
    </source>
</evidence>
<dbReference type="GO" id="GO:0009506">
    <property type="term" value="C:plasmodesma"/>
    <property type="evidence" value="ECO:0007669"/>
    <property type="project" value="TreeGrafter"/>
</dbReference>
<evidence type="ECO:0000313" key="8">
    <source>
        <dbReference type="EMBL" id="RYR63703.1"/>
    </source>
</evidence>
<dbReference type="Gramene" id="arahy.Tifrunner.gnm2.ann2.Ah04g019200.1">
    <property type="protein sequence ID" value="arahy.Tifrunner.gnm2.ann2.Ah04g019200.1-CDS-1"/>
    <property type="gene ID" value="arahy.Tifrunner.gnm2.ann2.Ah04g019200"/>
</dbReference>
<dbReference type="InterPro" id="IPR008801">
    <property type="entry name" value="RALF"/>
</dbReference>
<dbReference type="Proteomes" id="UP000289738">
    <property type="component" value="Chromosome A04"/>
</dbReference>
<dbReference type="GO" id="GO:0019722">
    <property type="term" value="P:calcium-mediated signaling"/>
    <property type="evidence" value="ECO:0007669"/>
    <property type="project" value="TreeGrafter"/>
</dbReference>
<feature type="signal peptide" evidence="7">
    <location>
        <begin position="1"/>
        <end position="25"/>
    </location>
</feature>
<accession>A0A445DKI1</accession>
<dbReference type="STRING" id="3818.A0A445DKI1"/>
<dbReference type="PANTHER" id="PTHR33136">
    <property type="entry name" value="RAPID ALKALINIZATION FACTOR-LIKE"/>
    <property type="match status" value="1"/>
</dbReference>
<dbReference type="AlphaFoldDB" id="A0A445DKI1"/>
<dbReference type="GO" id="GO:0005179">
    <property type="term" value="F:hormone activity"/>
    <property type="evidence" value="ECO:0007669"/>
    <property type="project" value="UniProtKB-KW"/>
</dbReference>
<dbReference type="GO" id="GO:0005576">
    <property type="term" value="C:extracellular region"/>
    <property type="evidence" value="ECO:0007669"/>
    <property type="project" value="UniProtKB-SubCell"/>
</dbReference>
<sequence length="127" mass="14349">MSQPRFTSMTLVVLLLLVLFCPCNSLSSSSMDLNTSDLNAVSRRVCRKSIVECLAENEMMDSESNRRILAMQQQKRYISYDTLKRDMVPCDRVGASYYNCHARQANPYNRGCEVITACARGVQASHN</sequence>
<evidence type="ECO:0008006" key="10">
    <source>
        <dbReference type="Google" id="ProtNLM"/>
    </source>
</evidence>
<keyword evidence="9" id="KW-1185">Reference proteome</keyword>
<name>A0A445DKI1_ARAHY</name>
<dbReference type="GO" id="GO:0040008">
    <property type="term" value="P:regulation of growth"/>
    <property type="evidence" value="ECO:0007669"/>
    <property type="project" value="UniProtKB-ARBA"/>
</dbReference>
<comment type="caution">
    <text evidence="8">The sequence shown here is derived from an EMBL/GenBank/DDBJ whole genome shotgun (WGS) entry which is preliminary data.</text>
</comment>
<evidence type="ECO:0000256" key="5">
    <source>
        <dbReference type="ARBA" id="ARBA00022729"/>
    </source>
</evidence>
<evidence type="ECO:0000256" key="3">
    <source>
        <dbReference type="ARBA" id="ARBA00022525"/>
    </source>
</evidence>
<keyword evidence="5 7" id="KW-0732">Signal</keyword>
<keyword evidence="4" id="KW-0372">Hormone</keyword>
<evidence type="ECO:0000313" key="9">
    <source>
        <dbReference type="Proteomes" id="UP000289738"/>
    </source>
</evidence>
<evidence type="ECO:0000256" key="7">
    <source>
        <dbReference type="SAM" id="SignalP"/>
    </source>
</evidence>
<gene>
    <name evidence="8" type="ORF">Ahy_A04g021475</name>
</gene>
<dbReference type="Pfam" id="PF05498">
    <property type="entry name" value="RALF"/>
    <property type="match status" value="1"/>
</dbReference>
<keyword evidence="3" id="KW-0964">Secreted</keyword>
<organism evidence="8 9">
    <name type="scientific">Arachis hypogaea</name>
    <name type="common">Peanut</name>
    <dbReference type="NCBI Taxonomy" id="3818"/>
    <lineage>
        <taxon>Eukaryota</taxon>
        <taxon>Viridiplantae</taxon>
        <taxon>Streptophyta</taxon>
        <taxon>Embryophyta</taxon>
        <taxon>Tracheophyta</taxon>
        <taxon>Spermatophyta</taxon>
        <taxon>Magnoliopsida</taxon>
        <taxon>eudicotyledons</taxon>
        <taxon>Gunneridae</taxon>
        <taxon>Pentapetalae</taxon>
        <taxon>rosids</taxon>
        <taxon>fabids</taxon>
        <taxon>Fabales</taxon>
        <taxon>Fabaceae</taxon>
        <taxon>Papilionoideae</taxon>
        <taxon>50 kb inversion clade</taxon>
        <taxon>dalbergioids sensu lato</taxon>
        <taxon>Dalbergieae</taxon>
        <taxon>Pterocarpus clade</taxon>
        <taxon>Arachis</taxon>
    </lineage>
</organism>
<protein>
    <recommendedName>
        <fullName evidence="10">Protein RALF-like 24</fullName>
    </recommendedName>
</protein>
<evidence type="ECO:0000256" key="2">
    <source>
        <dbReference type="ARBA" id="ARBA00009178"/>
    </source>
</evidence>
<comment type="subcellular location">
    <subcellularLocation>
        <location evidence="1">Secreted</location>
    </subcellularLocation>
</comment>
<evidence type="ECO:0000256" key="1">
    <source>
        <dbReference type="ARBA" id="ARBA00004613"/>
    </source>
</evidence>
<dbReference type="EMBL" id="SDMP01000004">
    <property type="protein sequence ID" value="RYR63703.1"/>
    <property type="molecule type" value="Genomic_DNA"/>
</dbReference>
<evidence type="ECO:0000256" key="4">
    <source>
        <dbReference type="ARBA" id="ARBA00022702"/>
    </source>
</evidence>
<keyword evidence="6" id="KW-1015">Disulfide bond</keyword>
<feature type="chain" id="PRO_5019438178" description="Protein RALF-like 24" evidence="7">
    <location>
        <begin position="26"/>
        <end position="127"/>
    </location>
</feature>
<proteinExistence type="inferred from homology"/>
<reference evidence="8 9" key="1">
    <citation type="submission" date="2019-01" db="EMBL/GenBank/DDBJ databases">
        <title>Sequencing of cultivated peanut Arachis hypogaea provides insights into genome evolution and oil improvement.</title>
        <authorList>
            <person name="Chen X."/>
        </authorList>
    </citation>
    <scope>NUCLEOTIDE SEQUENCE [LARGE SCALE GENOMIC DNA]</scope>
    <source>
        <strain evidence="9">cv. Fuhuasheng</strain>
        <tissue evidence="8">Leaves</tissue>
    </source>
</reference>